<evidence type="ECO:0000256" key="9">
    <source>
        <dbReference type="RuleBase" id="RU365037"/>
    </source>
</evidence>
<comment type="subcellular location">
    <subcellularLocation>
        <location evidence="2 9">Secreted</location>
    </subcellularLocation>
</comment>
<sequence>MSILLYVMFLAYLYGISASTMDKQRPTQDPINTLIIKLLQADISRSRQKQDDTLPSSTLNTPTVTDYKEKVSDLPVTDISAELLRQHKRYNSPRVLLSDRPPLQPPPLYLMNDFVSNQDGSGANKTRQKRNTEHKSYRGEFSVCDSISQWVTNRKTAVDVHGKVVTILESFNAGRTNINQYFYETECDTGKSQKGSCRGIDGKHWNSQCKTSQTFVRALTQYETSCMRDLCKEEDYTFLNSLEKQDESPEESTCVKSECQEKQEERIHRQQEREQLEREKQREIEEQQKEKDKQWKSHVAELAVQRKAIRAKLDRLREFRDFQKKVVHQDLGLDPGSADESVKHLLLRL</sequence>
<evidence type="ECO:0000256" key="7">
    <source>
        <dbReference type="ARBA" id="ARBA00022729"/>
    </source>
</evidence>
<dbReference type="InterPro" id="IPR045815">
    <property type="entry name" value="NTF3_N"/>
</dbReference>
<feature type="domain" description="Nerve growth factor-related" evidence="11">
    <location>
        <begin position="136"/>
        <end position="227"/>
    </location>
</feature>
<dbReference type="InterPro" id="IPR020408">
    <property type="entry name" value="Nerve_growth_factor-like"/>
</dbReference>
<comment type="similarity">
    <text evidence="3 9">Belongs to the NGF-beta family.</text>
</comment>
<dbReference type="InterPro" id="IPR019846">
    <property type="entry name" value="Nerve_growth_factor_CS"/>
</dbReference>
<evidence type="ECO:0000256" key="5">
    <source>
        <dbReference type="ARBA" id="ARBA00022525"/>
    </source>
</evidence>
<evidence type="ECO:0000256" key="2">
    <source>
        <dbReference type="ARBA" id="ARBA00004613"/>
    </source>
</evidence>
<evidence type="ECO:0000313" key="12">
    <source>
        <dbReference type="EMBL" id="KAK2893049.1"/>
    </source>
</evidence>
<evidence type="ECO:0000256" key="6">
    <source>
        <dbReference type="ARBA" id="ARBA00022685"/>
    </source>
</evidence>
<evidence type="ECO:0000256" key="4">
    <source>
        <dbReference type="ARBA" id="ARBA00018014"/>
    </source>
</evidence>
<dbReference type="InterPro" id="IPR029034">
    <property type="entry name" value="Cystine-knot_cytokine"/>
</dbReference>
<dbReference type="GO" id="GO:0007169">
    <property type="term" value="P:cell surface receptor protein tyrosine kinase signaling pathway"/>
    <property type="evidence" value="ECO:0007669"/>
    <property type="project" value="TreeGrafter"/>
</dbReference>
<dbReference type="GO" id="GO:0050804">
    <property type="term" value="P:modulation of chemical synaptic transmission"/>
    <property type="evidence" value="ECO:0007669"/>
    <property type="project" value="TreeGrafter"/>
</dbReference>
<dbReference type="GO" id="GO:0008021">
    <property type="term" value="C:synaptic vesicle"/>
    <property type="evidence" value="ECO:0007669"/>
    <property type="project" value="TreeGrafter"/>
</dbReference>
<dbReference type="Pfam" id="PF19338">
    <property type="entry name" value="NTF3_N"/>
    <property type="match status" value="1"/>
</dbReference>
<keyword evidence="13" id="KW-1185">Reference proteome</keyword>
<dbReference type="GO" id="GO:0021675">
    <property type="term" value="P:nerve development"/>
    <property type="evidence" value="ECO:0007669"/>
    <property type="project" value="TreeGrafter"/>
</dbReference>
<reference evidence="12" key="1">
    <citation type="submission" date="2023-08" db="EMBL/GenBank/DDBJ databases">
        <title>Chromosome-level Genome Assembly of mud carp (Cirrhinus molitorella).</title>
        <authorList>
            <person name="Liu H."/>
        </authorList>
    </citation>
    <scope>NUCLEOTIDE SEQUENCE</scope>
    <source>
        <strain evidence="12">Prfri</strain>
        <tissue evidence="12">Muscle</tissue>
    </source>
</reference>
<dbReference type="GO" id="GO:0038180">
    <property type="term" value="P:nerve growth factor signaling pathway"/>
    <property type="evidence" value="ECO:0007669"/>
    <property type="project" value="TreeGrafter"/>
</dbReference>
<dbReference type="PROSITE" id="PS00248">
    <property type="entry name" value="NGF_1"/>
    <property type="match status" value="1"/>
</dbReference>
<keyword evidence="8 9" id="KW-0339">Growth factor</keyword>
<evidence type="ECO:0000256" key="1">
    <source>
        <dbReference type="ARBA" id="ARBA00003312"/>
    </source>
</evidence>
<evidence type="ECO:0000256" key="3">
    <source>
        <dbReference type="ARBA" id="ARBA00010783"/>
    </source>
</evidence>
<dbReference type="GO" id="GO:0030425">
    <property type="term" value="C:dendrite"/>
    <property type="evidence" value="ECO:0007669"/>
    <property type="project" value="TreeGrafter"/>
</dbReference>
<dbReference type="GO" id="GO:0005615">
    <property type="term" value="C:extracellular space"/>
    <property type="evidence" value="ECO:0007669"/>
    <property type="project" value="TreeGrafter"/>
</dbReference>
<feature type="signal peptide" evidence="9">
    <location>
        <begin position="1"/>
        <end position="18"/>
    </location>
</feature>
<dbReference type="Pfam" id="PF00243">
    <property type="entry name" value="NGF"/>
    <property type="match status" value="1"/>
</dbReference>
<dbReference type="SUPFAM" id="SSF57501">
    <property type="entry name" value="Cystine-knot cytokines"/>
    <property type="match status" value="1"/>
</dbReference>
<dbReference type="SMART" id="SM00140">
    <property type="entry name" value="NGF"/>
    <property type="match status" value="1"/>
</dbReference>
<gene>
    <name evidence="12" type="ORF">Q8A67_013037</name>
</gene>
<dbReference type="GO" id="GO:0043524">
    <property type="term" value="P:negative regulation of neuron apoptotic process"/>
    <property type="evidence" value="ECO:0007669"/>
    <property type="project" value="TreeGrafter"/>
</dbReference>
<dbReference type="PROSITE" id="PS50270">
    <property type="entry name" value="NGF_2"/>
    <property type="match status" value="1"/>
</dbReference>
<dbReference type="InterPro" id="IPR002072">
    <property type="entry name" value="Nerve_growth_factor-rel"/>
</dbReference>
<keyword evidence="7 9" id="KW-0732">Signal</keyword>
<feature type="chain" id="PRO_5041516840" description="Neurotrophin-3" evidence="9">
    <location>
        <begin position="19"/>
        <end position="349"/>
    </location>
</feature>
<dbReference type="GO" id="GO:0008083">
    <property type="term" value="F:growth factor activity"/>
    <property type="evidence" value="ECO:0007669"/>
    <property type="project" value="UniProtKB-KW"/>
</dbReference>
<dbReference type="AlphaFoldDB" id="A0AA88PNA3"/>
<dbReference type="GO" id="GO:0048812">
    <property type="term" value="P:neuron projection morphogenesis"/>
    <property type="evidence" value="ECO:0007669"/>
    <property type="project" value="TreeGrafter"/>
</dbReference>
<evidence type="ECO:0000313" key="13">
    <source>
        <dbReference type="Proteomes" id="UP001187343"/>
    </source>
</evidence>
<dbReference type="PRINTS" id="PR00268">
    <property type="entry name" value="NGF"/>
</dbReference>
<dbReference type="PANTHER" id="PTHR11589">
    <property type="entry name" value="NERVE GROWTH FACTOR NGF -RELATED"/>
    <property type="match status" value="1"/>
</dbReference>
<comment type="function">
    <text evidence="1 9">Seems to promote the survival of visceral and proprioceptive sensory neurons.</text>
</comment>
<proteinExistence type="inferred from homology"/>
<dbReference type="Proteomes" id="UP001187343">
    <property type="component" value="Unassembled WGS sequence"/>
</dbReference>
<protein>
    <recommendedName>
        <fullName evidence="4 9">Neurotrophin-3</fullName>
        <shortName evidence="9">NT-3</shortName>
    </recommendedName>
</protein>
<keyword evidence="6 9" id="KW-0165">Cleavage on pair of basic residues</keyword>
<dbReference type="GO" id="GO:0005163">
    <property type="term" value="F:nerve growth factor receptor binding"/>
    <property type="evidence" value="ECO:0007669"/>
    <property type="project" value="TreeGrafter"/>
</dbReference>
<organism evidence="12 13">
    <name type="scientific">Cirrhinus molitorella</name>
    <name type="common">mud carp</name>
    <dbReference type="NCBI Taxonomy" id="172907"/>
    <lineage>
        <taxon>Eukaryota</taxon>
        <taxon>Metazoa</taxon>
        <taxon>Chordata</taxon>
        <taxon>Craniata</taxon>
        <taxon>Vertebrata</taxon>
        <taxon>Euteleostomi</taxon>
        <taxon>Actinopterygii</taxon>
        <taxon>Neopterygii</taxon>
        <taxon>Teleostei</taxon>
        <taxon>Ostariophysi</taxon>
        <taxon>Cypriniformes</taxon>
        <taxon>Cyprinidae</taxon>
        <taxon>Labeoninae</taxon>
        <taxon>Labeonini</taxon>
        <taxon>Cirrhinus</taxon>
    </lineage>
</organism>
<keyword evidence="5 9" id="KW-0964">Secreted</keyword>
<name>A0AA88PNA3_9TELE</name>
<evidence type="ECO:0000259" key="11">
    <source>
        <dbReference type="SMART" id="SM00140"/>
    </source>
</evidence>
<accession>A0AA88PNA3</accession>
<feature type="region of interest" description="Disordered" evidence="10">
    <location>
        <begin position="265"/>
        <end position="296"/>
    </location>
</feature>
<evidence type="ECO:0000256" key="10">
    <source>
        <dbReference type="SAM" id="MobiDB-lite"/>
    </source>
</evidence>
<dbReference type="GO" id="GO:0030424">
    <property type="term" value="C:axon"/>
    <property type="evidence" value="ECO:0007669"/>
    <property type="project" value="TreeGrafter"/>
</dbReference>
<dbReference type="EMBL" id="JAUYZG010000012">
    <property type="protein sequence ID" value="KAK2893049.1"/>
    <property type="molecule type" value="Genomic_DNA"/>
</dbReference>
<comment type="caution">
    <text evidence="12">The sequence shown here is derived from an EMBL/GenBank/DDBJ whole genome shotgun (WGS) entry which is preliminary data.</text>
</comment>
<dbReference type="Gene3D" id="2.10.90.10">
    <property type="entry name" value="Cystine-knot cytokines"/>
    <property type="match status" value="1"/>
</dbReference>
<dbReference type="PANTHER" id="PTHR11589:SF4">
    <property type="entry name" value="NEUROTROPHIN-3"/>
    <property type="match status" value="1"/>
</dbReference>
<evidence type="ECO:0000256" key="8">
    <source>
        <dbReference type="ARBA" id="ARBA00023030"/>
    </source>
</evidence>